<evidence type="ECO:0000313" key="3">
    <source>
        <dbReference type="EMBL" id="RJG05547.1"/>
    </source>
</evidence>
<dbReference type="Pfam" id="PF07007">
    <property type="entry name" value="LprI"/>
    <property type="match status" value="1"/>
</dbReference>
<keyword evidence="1" id="KW-0472">Membrane</keyword>
<reference evidence="3 4" key="1">
    <citation type="submission" date="2018-09" db="EMBL/GenBank/DDBJ databases">
        <authorList>
            <person name="Zhu H."/>
        </authorList>
    </citation>
    <scope>NUCLEOTIDE SEQUENCE [LARGE SCALE GENOMIC DNA]</scope>
    <source>
        <strain evidence="3 4">K2R10-39</strain>
    </source>
</reference>
<accession>A0A418WZ82</accession>
<evidence type="ECO:0000259" key="2">
    <source>
        <dbReference type="Pfam" id="PF07007"/>
    </source>
</evidence>
<evidence type="ECO:0000256" key="1">
    <source>
        <dbReference type="SAM" id="Phobius"/>
    </source>
</evidence>
<gene>
    <name evidence="3" type="ORF">D3870_05525</name>
</gene>
<dbReference type="AlphaFoldDB" id="A0A418WZ82"/>
<dbReference type="Proteomes" id="UP000285190">
    <property type="component" value="Unassembled WGS sequence"/>
</dbReference>
<dbReference type="Gene3D" id="1.20.1270.180">
    <property type="match status" value="1"/>
</dbReference>
<feature type="domain" description="Lysozyme inhibitor LprI-like N-terminal" evidence="2">
    <location>
        <begin position="79"/>
        <end position="167"/>
    </location>
</feature>
<proteinExistence type="predicted"/>
<dbReference type="InterPro" id="IPR009739">
    <property type="entry name" value="LprI-like_N"/>
</dbReference>
<name>A0A418WZ82_9BURK</name>
<feature type="transmembrane region" description="Helical" evidence="1">
    <location>
        <begin position="45"/>
        <end position="65"/>
    </location>
</feature>
<keyword evidence="1" id="KW-0812">Transmembrane</keyword>
<dbReference type="EMBL" id="QYUN01000002">
    <property type="protein sequence ID" value="RJG05547.1"/>
    <property type="molecule type" value="Genomic_DNA"/>
</dbReference>
<organism evidence="3 4">
    <name type="scientific">Noviherbaspirillum cavernae</name>
    <dbReference type="NCBI Taxonomy" id="2320862"/>
    <lineage>
        <taxon>Bacteria</taxon>
        <taxon>Pseudomonadati</taxon>
        <taxon>Pseudomonadota</taxon>
        <taxon>Betaproteobacteria</taxon>
        <taxon>Burkholderiales</taxon>
        <taxon>Oxalobacteraceae</taxon>
        <taxon>Noviherbaspirillum</taxon>
    </lineage>
</organism>
<protein>
    <submittedName>
        <fullName evidence="3">DUF1311 domain-containing protein</fullName>
    </submittedName>
</protein>
<evidence type="ECO:0000313" key="4">
    <source>
        <dbReference type="Proteomes" id="UP000285190"/>
    </source>
</evidence>
<comment type="caution">
    <text evidence="3">The sequence shown here is derived from an EMBL/GenBank/DDBJ whole genome shotgun (WGS) entry which is preliminary data.</text>
</comment>
<keyword evidence="1" id="KW-1133">Transmembrane helix</keyword>
<dbReference type="RefSeq" id="WP_119737340.1">
    <property type="nucleotide sequence ID" value="NZ_QYUN01000002.1"/>
</dbReference>
<sequence>MTRNPSSRHCITGTATICPGWNSRTICLVTPSSRRFHERKIASGISMRAILAFAFLFVFLDAFAAEADLLEESLKDCDKNQLAMNFCARHRFDLADKELNSLFKQRRDRLDASGARERLRAAQRAWLAFRDKDCLYEAGPREESGSIWPLAYFSCMERHTRRRSEDLKGHR</sequence>
<keyword evidence="4" id="KW-1185">Reference proteome</keyword>